<dbReference type="VEuPathDB" id="FungiDB:I303_04054"/>
<feature type="compositionally biased region" description="Basic and acidic residues" evidence="4">
    <location>
        <begin position="74"/>
        <end position="85"/>
    </location>
</feature>
<comment type="subcellular location">
    <subcellularLocation>
        <location evidence="1">Mitochondrion</location>
    </subcellularLocation>
</comment>
<protein>
    <submittedName>
        <fullName evidence="5">Uncharacterized protein</fullName>
    </submittedName>
</protein>
<dbReference type="GeneID" id="28967753"/>
<keyword evidence="7" id="KW-1185">Reference proteome</keyword>
<dbReference type="GO" id="GO:0006103">
    <property type="term" value="P:2-oxoglutarate metabolic process"/>
    <property type="evidence" value="ECO:0007669"/>
    <property type="project" value="InterPro"/>
</dbReference>
<evidence type="ECO:0000313" key="6">
    <source>
        <dbReference type="EMBL" id="WWC61451.1"/>
    </source>
</evidence>
<reference evidence="5" key="1">
    <citation type="submission" date="2013-07" db="EMBL/GenBank/DDBJ databases">
        <title>The Genome Sequence of Cryptococcus dejecticola CBS10117.</title>
        <authorList>
            <consortium name="The Broad Institute Genome Sequencing Platform"/>
            <person name="Cuomo C."/>
            <person name="Litvintseva A."/>
            <person name="Chen Y."/>
            <person name="Heitman J."/>
            <person name="Sun S."/>
            <person name="Springer D."/>
            <person name="Dromer F."/>
            <person name="Young S.K."/>
            <person name="Zeng Q."/>
            <person name="Gargeya S."/>
            <person name="Fitzgerald M."/>
            <person name="Abouelleil A."/>
            <person name="Alvarado L."/>
            <person name="Berlin A.M."/>
            <person name="Chapman S.B."/>
            <person name="Dewar J."/>
            <person name="Goldberg J."/>
            <person name="Griggs A."/>
            <person name="Gujja S."/>
            <person name="Hansen M."/>
            <person name="Howarth C."/>
            <person name="Imamovic A."/>
            <person name="Larimer J."/>
            <person name="McCowan C."/>
            <person name="Murphy C."/>
            <person name="Pearson M."/>
            <person name="Priest M."/>
            <person name="Roberts A."/>
            <person name="Saif S."/>
            <person name="Shea T."/>
            <person name="Sykes S."/>
            <person name="Wortman J."/>
            <person name="Nusbaum C."/>
            <person name="Birren B."/>
        </authorList>
    </citation>
    <scope>NUCLEOTIDE SEQUENCE [LARGE SCALE GENOMIC DNA]</scope>
    <source>
        <strain evidence="5">CBS 10117</strain>
    </source>
</reference>
<dbReference type="Proteomes" id="UP000078595">
    <property type="component" value="Chromosome 4"/>
</dbReference>
<accession>A0A1A6A8E7</accession>
<gene>
    <name evidence="5" type="ORF">I303_04054</name>
    <name evidence="6" type="ORF">I303_104035</name>
</gene>
<reference evidence="6" key="2">
    <citation type="submission" date="2013-07" db="EMBL/GenBank/DDBJ databases">
        <authorList>
            <consortium name="The Broad Institute Genome Sequencing Platform"/>
            <person name="Cuomo C."/>
            <person name="Litvintseva A."/>
            <person name="Chen Y."/>
            <person name="Heitman J."/>
            <person name="Sun S."/>
            <person name="Springer D."/>
            <person name="Dromer F."/>
            <person name="Young S.K."/>
            <person name="Zeng Q."/>
            <person name="Gargeya S."/>
            <person name="Fitzgerald M."/>
            <person name="Abouelleil A."/>
            <person name="Alvarado L."/>
            <person name="Berlin A.M."/>
            <person name="Chapman S.B."/>
            <person name="Dewar J."/>
            <person name="Goldberg J."/>
            <person name="Griggs A."/>
            <person name="Gujja S."/>
            <person name="Hansen M."/>
            <person name="Howarth C."/>
            <person name="Imamovic A."/>
            <person name="Larimer J."/>
            <person name="McCowan C."/>
            <person name="Murphy C."/>
            <person name="Pearson M."/>
            <person name="Priest M."/>
            <person name="Roberts A."/>
            <person name="Saif S."/>
            <person name="Shea T."/>
            <person name="Sykes S."/>
            <person name="Wortman J."/>
            <person name="Nusbaum C."/>
            <person name="Birren B."/>
        </authorList>
    </citation>
    <scope>NUCLEOTIDE SEQUENCE</scope>
    <source>
        <strain evidence="6">CBS 10117</strain>
    </source>
</reference>
<dbReference type="EMBL" id="KI894030">
    <property type="protein sequence ID" value="OBR86330.1"/>
    <property type="molecule type" value="Genomic_DNA"/>
</dbReference>
<evidence type="ECO:0000256" key="4">
    <source>
        <dbReference type="SAM" id="MobiDB-lite"/>
    </source>
</evidence>
<evidence type="ECO:0000256" key="2">
    <source>
        <dbReference type="ARBA" id="ARBA00023128"/>
    </source>
</evidence>
<dbReference type="RefSeq" id="XP_018264172.1">
    <property type="nucleotide sequence ID" value="XM_018407364.1"/>
</dbReference>
<comment type="similarity">
    <text evidence="3">Belongs to the alpha-ketoglutarate dehydrogenase component 4 family.</text>
</comment>
<reference evidence="6" key="3">
    <citation type="submission" date="2024-02" db="EMBL/GenBank/DDBJ databases">
        <title>Comparative genomics of Cryptococcus and Kwoniella reveals pathogenesis evolution and contrasting modes of karyotype evolution via chromosome fusion or intercentromeric recombination.</title>
        <authorList>
            <person name="Coelho M.A."/>
            <person name="David-Palma M."/>
            <person name="Shea T."/>
            <person name="Bowers K."/>
            <person name="McGinley-Smith S."/>
            <person name="Mohammad A.W."/>
            <person name="Gnirke A."/>
            <person name="Yurkov A.M."/>
            <person name="Nowrousian M."/>
            <person name="Sun S."/>
            <person name="Cuomo C.A."/>
            <person name="Heitman J."/>
        </authorList>
    </citation>
    <scope>NUCLEOTIDE SEQUENCE</scope>
    <source>
        <strain evidence="6">CBS 10117</strain>
    </source>
</reference>
<dbReference type="InterPro" id="IPR020373">
    <property type="entry name" value="Kgd4/YMR-31"/>
</dbReference>
<evidence type="ECO:0000313" key="5">
    <source>
        <dbReference type="EMBL" id="OBR86330.1"/>
    </source>
</evidence>
<name>A0A1A6A8E7_9TREE</name>
<evidence type="ECO:0000256" key="1">
    <source>
        <dbReference type="ARBA" id="ARBA00004173"/>
    </source>
</evidence>
<feature type="region of interest" description="Disordered" evidence="4">
    <location>
        <begin position="48"/>
        <end position="112"/>
    </location>
</feature>
<sequence>MRPSQLLRATHYKPSIHFLGQRKNIRHAPHAPAAHPCAPPEIVDSFQSFLAKLQSTSDGPENPSSNPKAQTPDESSKGIVKDQESKNTQTSSSSSSSSSKTSGGSSSGKPVDFENFWEAPSYLWTPKEVTERELDAVMSGGATDVRTGP</sequence>
<evidence type="ECO:0000313" key="7">
    <source>
        <dbReference type="Proteomes" id="UP000078595"/>
    </source>
</evidence>
<feature type="compositionally biased region" description="Polar residues" evidence="4">
    <location>
        <begin position="48"/>
        <end position="73"/>
    </location>
</feature>
<dbReference type="AlphaFoldDB" id="A0A1A6A8E7"/>
<feature type="compositionally biased region" description="Low complexity" evidence="4">
    <location>
        <begin position="86"/>
        <end position="109"/>
    </location>
</feature>
<evidence type="ECO:0000256" key="3">
    <source>
        <dbReference type="ARBA" id="ARBA00043970"/>
    </source>
</evidence>
<dbReference type="Pfam" id="PF10937">
    <property type="entry name" value="Kgd4-YMR31"/>
    <property type="match status" value="1"/>
</dbReference>
<proteinExistence type="inferred from homology"/>
<dbReference type="KEGG" id="kdj:28967753"/>
<dbReference type="OrthoDB" id="2116030at2759"/>
<keyword evidence="2" id="KW-0496">Mitochondrion</keyword>
<organism evidence="5">
    <name type="scientific">Kwoniella dejecticola CBS 10117</name>
    <dbReference type="NCBI Taxonomy" id="1296121"/>
    <lineage>
        <taxon>Eukaryota</taxon>
        <taxon>Fungi</taxon>
        <taxon>Dikarya</taxon>
        <taxon>Basidiomycota</taxon>
        <taxon>Agaricomycotina</taxon>
        <taxon>Tremellomycetes</taxon>
        <taxon>Tremellales</taxon>
        <taxon>Cryptococcaceae</taxon>
        <taxon>Kwoniella</taxon>
    </lineage>
</organism>
<dbReference type="EMBL" id="CP144533">
    <property type="protein sequence ID" value="WWC61451.1"/>
    <property type="molecule type" value="Genomic_DNA"/>
</dbReference>
<dbReference type="GO" id="GO:0005739">
    <property type="term" value="C:mitochondrion"/>
    <property type="evidence" value="ECO:0007669"/>
    <property type="project" value="UniProtKB-SubCell"/>
</dbReference>